<evidence type="ECO:0000313" key="5">
    <source>
        <dbReference type="Proteomes" id="UP001604277"/>
    </source>
</evidence>
<dbReference type="AlphaFoldDB" id="A0ABD1WRE0"/>
<dbReference type="Pfam" id="PF13912">
    <property type="entry name" value="zf-C2H2_6"/>
    <property type="match status" value="4"/>
</dbReference>
<dbReference type="InterPro" id="IPR036236">
    <property type="entry name" value="Znf_C2H2_sf"/>
</dbReference>
<dbReference type="SMART" id="SM00355">
    <property type="entry name" value="ZnF_C2H2"/>
    <property type="match status" value="4"/>
</dbReference>
<protein>
    <recommendedName>
        <fullName evidence="3">C2H2-type domain-containing protein</fullName>
    </recommendedName>
</protein>
<dbReference type="PROSITE" id="PS50157">
    <property type="entry name" value="ZINC_FINGER_C2H2_2"/>
    <property type="match status" value="4"/>
</dbReference>
<feature type="domain" description="C2H2-type" evidence="3">
    <location>
        <begin position="9"/>
        <end position="36"/>
    </location>
</feature>
<keyword evidence="1" id="KW-0862">Zinc</keyword>
<organism evidence="4 5">
    <name type="scientific">Forsythia ovata</name>
    <dbReference type="NCBI Taxonomy" id="205694"/>
    <lineage>
        <taxon>Eukaryota</taxon>
        <taxon>Viridiplantae</taxon>
        <taxon>Streptophyta</taxon>
        <taxon>Embryophyta</taxon>
        <taxon>Tracheophyta</taxon>
        <taxon>Spermatophyta</taxon>
        <taxon>Magnoliopsida</taxon>
        <taxon>eudicotyledons</taxon>
        <taxon>Gunneridae</taxon>
        <taxon>Pentapetalae</taxon>
        <taxon>asterids</taxon>
        <taxon>lamiids</taxon>
        <taxon>Lamiales</taxon>
        <taxon>Oleaceae</taxon>
        <taxon>Forsythieae</taxon>
        <taxon>Forsythia</taxon>
    </lineage>
</organism>
<gene>
    <name evidence="4" type="ORF">Fot_05874</name>
</gene>
<evidence type="ECO:0000256" key="2">
    <source>
        <dbReference type="SAM" id="MobiDB-lite"/>
    </source>
</evidence>
<feature type="region of interest" description="Disordered" evidence="2">
    <location>
        <begin position="34"/>
        <end position="91"/>
    </location>
</feature>
<feature type="domain" description="C2H2-type" evidence="3">
    <location>
        <begin position="144"/>
        <end position="171"/>
    </location>
</feature>
<feature type="compositionally biased region" description="Polar residues" evidence="2">
    <location>
        <begin position="60"/>
        <end position="71"/>
    </location>
</feature>
<evidence type="ECO:0000313" key="4">
    <source>
        <dbReference type="EMBL" id="KAL2552255.1"/>
    </source>
</evidence>
<reference evidence="5" key="1">
    <citation type="submission" date="2024-07" db="EMBL/GenBank/DDBJ databases">
        <title>Two chromosome-level genome assemblies of Korean endemic species Abeliophyllum distichum and Forsythia ovata (Oleaceae).</title>
        <authorList>
            <person name="Jang H."/>
        </authorList>
    </citation>
    <scope>NUCLEOTIDE SEQUENCE [LARGE SCALE GENOMIC DNA]</scope>
</reference>
<accession>A0ABD1WRE0</accession>
<sequence length="552" mass="61554">MTEGQERRYICKICNKSCKSRQSLGGHMRGHLFQNSASEKAEKVKKSESKMEFEGGDFQLENSENQSNSINLDEKIGGFGEDDPNNSYELRENPKKTWRMSDSGNGDSKKEIFCKECGREFSSLRALSGHMRSHSIKNSELNNCECEECGREFGSIRALYGHMKCHRKRSRVPDDSTETLSDLELRPIRKKRSSLRRYKFGEVEKAATCLMMLSRSVRNSNVTECSNKDSGFCGAESVCRSEGIAGKKNDGDKMLRTSESVGKIDSCISGSANAFSDKNVSDFDDFGYEFVNEHEMKVPSQVSAHDLPSINISKESNESAAELDHSDYSDLGELGTKAMMIGGAMTRADLVHLKYSSSDQETVDAMIPADLLPLKSSSSDQESIGVGSSQALGVSDSVIKVLGDGTSVEMDTSMSSVDEINWKLDGLKCNENRTGQESIRMEIVNFELTKSKDHECPMCFKVFSSGQALGGHKRAHCSESKAKKTMEINQELPDLHQEQKLRAKKSVKELSKRRRKHNVGNLLGGVNKKLKAKKSVKELSKRRCKQIIRNLW</sequence>
<dbReference type="Proteomes" id="UP001604277">
    <property type="component" value="Unassembled WGS sequence"/>
</dbReference>
<evidence type="ECO:0000256" key="1">
    <source>
        <dbReference type="PROSITE-ProRule" id="PRU00042"/>
    </source>
</evidence>
<dbReference type="PANTHER" id="PTHR46869:SF7">
    <property type="entry name" value="ZINC FINGER PROTEIN ZAT9-LIKE"/>
    <property type="match status" value="1"/>
</dbReference>
<feature type="domain" description="C2H2-type" evidence="3">
    <location>
        <begin position="112"/>
        <end position="139"/>
    </location>
</feature>
<name>A0ABD1WRE0_9LAMI</name>
<dbReference type="PANTHER" id="PTHR46869">
    <property type="entry name" value="C2H2-LIKE ZINC FINGER PROTEIN"/>
    <property type="match status" value="1"/>
</dbReference>
<dbReference type="InterPro" id="IPR013087">
    <property type="entry name" value="Znf_C2H2_type"/>
</dbReference>
<dbReference type="Gene3D" id="3.30.160.60">
    <property type="entry name" value="Classic Zinc Finger"/>
    <property type="match status" value="2"/>
</dbReference>
<keyword evidence="1" id="KW-0479">Metal-binding</keyword>
<keyword evidence="5" id="KW-1185">Reference proteome</keyword>
<dbReference type="EMBL" id="JBFOLJ010000002">
    <property type="protein sequence ID" value="KAL2552255.1"/>
    <property type="molecule type" value="Genomic_DNA"/>
</dbReference>
<keyword evidence="1" id="KW-0863">Zinc-finger</keyword>
<feature type="domain" description="C2H2-type" evidence="3">
    <location>
        <begin position="454"/>
        <end position="481"/>
    </location>
</feature>
<dbReference type="GO" id="GO:0008270">
    <property type="term" value="F:zinc ion binding"/>
    <property type="evidence" value="ECO:0007669"/>
    <property type="project" value="UniProtKB-KW"/>
</dbReference>
<feature type="compositionally biased region" description="Basic and acidic residues" evidence="2">
    <location>
        <begin position="39"/>
        <end position="53"/>
    </location>
</feature>
<proteinExistence type="predicted"/>
<comment type="caution">
    <text evidence="4">The sequence shown here is derived from an EMBL/GenBank/DDBJ whole genome shotgun (WGS) entry which is preliminary data.</text>
</comment>
<dbReference type="SUPFAM" id="SSF57667">
    <property type="entry name" value="beta-beta-alpha zinc fingers"/>
    <property type="match status" value="3"/>
</dbReference>
<dbReference type="PROSITE" id="PS00028">
    <property type="entry name" value="ZINC_FINGER_C2H2_1"/>
    <property type="match status" value="4"/>
</dbReference>
<evidence type="ECO:0000259" key="3">
    <source>
        <dbReference type="PROSITE" id="PS50157"/>
    </source>
</evidence>